<dbReference type="InterPro" id="IPR050765">
    <property type="entry name" value="Riboflavin_Biosynth_HTPR"/>
</dbReference>
<dbReference type="PANTHER" id="PTHR38011:SF11">
    <property type="entry name" value="2,5-DIAMINO-6-RIBOSYLAMINO-4(3H)-PYRIMIDINONE 5'-PHOSPHATE REDUCTASE"/>
    <property type="match status" value="1"/>
</dbReference>
<sequence>MFPPYPLLPHGPWSRAHRAPDAAQAAGNGTLATGNGRRVVLSVAVSVDGYLARRDGAIDWLPQPNSSGEDYGCEAFLATVDTLIMGRRTYEQVLALGAWPYGDKRTHVFSTTRCSGAAEGVEFVDCDIAAFVRELKSGPGTGSIWLVGGAEIIAACLGGGVVDELVLTVVPVLLGEGISLFPTRGWATALRHRHTRAFPDGLVQHTYALLNADHTARGRHTETLPGGAHPRNARAESNRRGEPLPDAVLAARGFCAWGLHEESV</sequence>
<comment type="caution">
    <text evidence="3">The sequence shown here is derived from an EMBL/GenBank/DDBJ whole genome shotgun (WGS) entry which is preliminary data.</text>
</comment>
<gene>
    <name evidence="3" type="ORF">GALL_143140</name>
</gene>
<dbReference type="SUPFAM" id="SSF53597">
    <property type="entry name" value="Dihydrofolate reductase-like"/>
    <property type="match status" value="1"/>
</dbReference>
<name>A0A1J5S6Z8_9ZZZZ</name>
<dbReference type="EMBL" id="MLJW01000064">
    <property type="protein sequence ID" value="OIR03691.1"/>
    <property type="molecule type" value="Genomic_DNA"/>
</dbReference>
<dbReference type="InterPro" id="IPR002734">
    <property type="entry name" value="RibDG_C"/>
</dbReference>
<dbReference type="GO" id="GO:0008703">
    <property type="term" value="F:5-amino-6-(5-phosphoribosylamino)uracil reductase activity"/>
    <property type="evidence" value="ECO:0007669"/>
    <property type="project" value="InterPro"/>
</dbReference>
<evidence type="ECO:0000259" key="2">
    <source>
        <dbReference type="Pfam" id="PF01872"/>
    </source>
</evidence>
<accession>A0A1J5S6Z8</accession>
<feature type="compositionally biased region" description="Basic and acidic residues" evidence="1">
    <location>
        <begin position="233"/>
        <end position="242"/>
    </location>
</feature>
<proteinExistence type="predicted"/>
<dbReference type="Gene3D" id="3.40.430.10">
    <property type="entry name" value="Dihydrofolate Reductase, subunit A"/>
    <property type="match status" value="1"/>
</dbReference>
<dbReference type="GO" id="GO:0009231">
    <property type="term" value="P:riboflavin biosynthetic process"/>
    <property type="evidence" value="ECO:0007669"/>
    <property type="project" value="InterPro"/>
</dbReference>
<evidence type="ECO:0000313" key="3">
    <source>
        <dbReference type="EMBL" id="OIR03691.1"/>
    </source>
</evidence>
<feature type="domain" description="Bacterial bifunctional deaminase-reductase C-terminal" evidence="2">
    <location>
        <begin position="38"/>
        <end position="203"/>
    </location>
</feature>
<reference evidence="3" key="1">
    <citation type="submission" date="2016-10" db="EMBL/GenBank/DDBJ databases">
        <title>Sequence of Gallionella enrichment culture.</title>
        <authorList>
            <person name="Poehlein A."/>
            <person name="Muehling M."/>
            <person name="Daniel R."/>
        </authorList>
    </citation>
    <scope>NUCLEOTIDE SEQUENCE</scope>
</reference>
<organism evidence="3">
    <name type="scientific">mine drainage metagenome</name>
    <dbReference type="NCBI Taxonomy" id="410659"/>
    <lineage>
        <taxon>unclassified sequences</taxon>
        <taxon>metagenomes</taxon>
        <taxon>ecological metagenomes</taxon>
    </lineage>
</organism>
<protein>
    <recommendedName>
        <fullName evidence="2">Bacterial bifunctional deaminase-reductase C-terminal domain-containing protein</fullName>
    </recommendedName>
</protein>
<feature type="region of interest" description="Disordered" evidence="1">
    <location>
        <begin position="218"/>
        <end position="242"/>
    </location>
</feature>
<dbReference type="Pfam" id="PF01872">
    <property type="entry name" value="RibD_C"/>
    <property type="match status" value="1"/>
</dbReference>
<dbReference type="InterPro" id="IPR024072">
    <property type="entry name" value="DHFR-like_dom_sf"/>
</dbReference>
<evidence type="ECO:0000256" key="1">
    <source>
        <dbReference type="SAM" id="MobiDB-lite"/>
    </source>
</evidence>
<dbReference type="AlphaFoldDB" id="A0A1J5S6Z8"/>
<dbReference type="PANTHER" id="PTHR38011">
    <property type="entry name" value="DIHYDROFOLATE REDUCTASE FAMILY PROTEIN (AFU_ORTHOLOGUE AFUA_8G06820)"/>
    <property type="match status" value="1"/>
</dbReference>